<feature type="domain" description="Bacterial Ig-like" evidence="1">
    <location>
        <begin position="1460"/>
        <end position="1554"/>
    </location>
</feature>
<feature type="domain" description="Bacterial Ig-like" evidence="1">
    <location>
        <begin position="1163"/>
        <end position="1258"/>
    </location>
</feature>
<feature type="domain" description="Bacterial Ig-like" evidence="1">
    <location>
        <begin position="772"/>
        <end position="866"/>
    </location>
</feature>
<protein>
    <submittedName>
        <fullName evidence="2">Cadherin domain protein</fullName>
    </submittedName>
</protein>
<dbReference type="Proteomes" id="UP000000639">
    <property type="component" value="Chromosome"/>
</dbReference>
<evidence type="ECO:0000259" key="1">
    <source>
        <dbReference type="Pfam" id="PF19078"/>
    </source>
</evidence>
<feature type="domain" description="Bacterial Ig-like" evidence="1">
    <location>
        <begin position="1362"/>
        <end position="1457"/>
    </location>
</feature>
<feature type="domain" description="Bacterial Ig-like" evidence="1">
    <location>
        <begin position="479"/>
        <end position="575"/>
    </location>
</feature>
<feature type="domain" description="Bacterial Ig-like" evidence="1">
    <location>
        <begin position="869"/>
        <end position="964"/>
    </location>
</feature>
<sequence>MTALILRIALPDGKQQTLALLELQTLTASMGAVYTLVEQDTQQAPEALVLKRKGDDLEIEVEGDLVAHIDGFYSAEMNATFSADGTVTPSEGMAVSSSDLLESVSVSDSGEAAVVWTAQESADFLGLPPSAWAGGLLAGAAGAIALVNNTDSYEVTLNPAAGPFIAVATVELYDKNGNLLGSKTHDFSTGPVSFTIDNGYQGPLLAKLIDANGDGGDYLDETTGQLVSLGSSLRAMTVTDGTGNVSMSITPLSELAVRQAGVLDDNKVTEENVTENEQVAKLFGVEDVLALVTTVLDENYNSIDGTSNAEQYGNVLALLSGIDSTTGSIDATLAQLTAFMVRQEDGTLALTQTGVELLQAGVVKFEASDNADLADLADALIVGPVIAAAKNGINKAEADQGVSVQVANVTAGDTVNIHWGDQNQSVVVSADNLLEGVATILVPKAKVDVAGEGSIGITSQINTQQVSPATIISVDFTGPVISSVNFSDTALKVGETSLVTITFNEAVSGFDINDITVENAILSELSVTDNPRIYTAILTPDAGVDDATNLISLGSDYTNIEGNTGYVSNSSNYAIDTTVPTVTITDNISETAIDDVTYTFTFSENVRLFGVEDVTVTGGTKGAFTAVSGSQYTLVVTPSAESVVDITVNVAADIAQDAAGNNNLVASESVQAVDTVIPTVIISDDTAATATGDVTYTFTFSENVTGFGVEDVTVTGGTKGAFTAISGSQYTLIVTPSAESVVDITVNVAADIAQDAAGNNNLVASESVQAVDTVIPTVIISDDTTATATGEVIYTFTFNEDIDFSAADVTLTGGTKGAFIAVSGSQYTLVVTPSAESVADITVNVAADIAQDAAGNNNLVASESVQAVDTVIPTVIISDDTAATATGDVTYTFTFSENVTGFGVEDVTVTGGTKGAFTALSGSQYTLIVTPSAESVADITVNVAADIAQDAAGNNNLVASESVQAVDTVIPTVIISDDTAATATGDVTYTFTFSENVTGFGVEDVTVTGGTKGAFTAVSGSQYTLIVTPSAESVADITVNVAADIAQDAAGNNNLVATESVQAVDTVIPTVIISDDTAATATGDVTYTFTFSENVTGFSADDVTLTGGTKGAFTVLSGSQYTLVVTPSAESVANITVNVPGNVAIDAVGNNSLVASESVQAVDTVIPTVIISDDTAATATGDVTYTFTFSENVTGFGVEDVTVTGGKKGAFTALSGSQYTLIVTPSAESVADITVNVAADIAQDAAGNNNLVASESVQAVDTVDTVIPTVIISDDTAATATGDVTYTFTFSENVTGFGVEDVTVTGGTKGAFTTLSGSQYTLVVTPSAESVADITVNVAADIAQDAAGNNNLVASESVQAVDTVIPTVIISDDTAATATGDVTYTFTFSENVTGFSADDVTLTGGTKGAFTVLSGSQYTLVVTPSAESVADITVNVAADIAQDAAGNNNLVASESVQAVDTVIPTVIISDDTAATATGDVTYTFTFSENVTGFSADDVTLTGGTKGAFTALSGSQYTLVVTPSAESVADITVNVAANVAQDTAANNSLVATESVQAVDTVTSSAVEVFFNLNTGDTTDNGTNAFAAGTVYHITIYTAASDSVATNSTQWTGGANLDGDDTFTFSTDSIFDGDYLDGKLEWTSPGPIVPFGPTGVPFGPIGVPFGPIGVPFGPPGVPVTTPIPRTLTFWTGGASSAGWMT</sequence>
<gene>
    <name evidence="2" type="ordered locus">Ping_2847</name>
</gene>
<dbReference type="KEGG" id="pin:Ping_2847"/>
<evidence type="ECO:0000313" key="3">
    <source>
        <dbReference type="Proteomes" id="UP000000639"/>
    </source>
</evidence>
<feature type="domain" description="Bacterial Ig-like" evidence="1">
    <location>
        <begin position="1264"/>
        <end position="1359"/>
    </location>
</feature>
<dbReference type="HOGENOM" id="CLU_240929_0_0_6"/>
<dbReference type="eggNOG" id="COG3897">
    <property type="taxonomic scope" value="Bacteria"/>
</dbReference>
<dbReference type="STRING" id="357804.Ping_2847"/>
<evidence type="ECO:0000313" key="2">
    <source>
        <dbReference type="EMBL" id="ABM04553.1"/>
    </source>
</evidence>
<dbReference type="PANTHER" id="PTHR34677:SF3">
    <property type="entry name" value="BACTERIAL IG-LIKE DOMAIN-CONTAINING PROTEIN"/>
    <property type="match status" value="1"/>
</dbReference>
<dbReference type="eggNOG" id="COG2911">
    <property type="taxonomic scope" value="Bacteria"/>
</dbReference>
<accession>A1SYI8</accession>
<feature type="domain" description="Bacterial Ig-like" evidence="1">
    <location>
        <begin position="674"/>
        <end position="769"/>
    </location>
</feature>
<feature type="domain" description="Bacterial Ig-like" evidence="1">
    <location>
        <begin position="1065"/>
        <end position="1159"/>
    </location>
</feature>
<feature type="domain" description="Bacterial Ig-like" evidence="1">
    <location>
        <begin position="576"/>
        <end position="671"/>
    </location>
</feature>
<proteinExistence type="predicted"/>
<feature type="domain" description="Bacterial Ig-like" evidence="1">
    <location>
        <begin position="967"/>
        <end position="1062"/>
    </location>
</feature>
<dbReference type="PANTHER" id="PTHR34677">
    <property type="match status" value="1"/>
</dbReference>
<organism evidence="2 3">
    <name type="scientific">Psychromonas ingrahamii (strain DSM 17664 / CCUG 51855 / 37)</name>
    <dbReference type="NCBI Taxonomy" id="357804"/>
    <lineage>
        <taxon>Bacteria</taxon>
        <taxon>Pseudomonadati</taxon>
        <taxon>Pseudomonadota</taxon>
        <taxon>Gammaproteobacteria</taxon>
        <taxon>Alteromonadales</taxon>
        <taxon>Psychromonadaceae</taxon>
        <taxon>Psychromonas</taxon>
    </lineage>
</organism>
<name>A1SYI8_PSYIN</name>
<dbReference type="OrthoDB" id="5242130at2"/>
<reference evidence="2 3" key="1">
    <citation type="submission" date="2007-01" db="EMBL/GenBank/DDBJ databases">
        <title>Complete sequence of Psychromonas ingrahamii 37.</title>
        <authorList>
            <consortium name="US DOE Joint Genome Institute"/>
            <person name="Copeland A."/>
            <person name="Lucas S."/>
            <person name="Lapidus A."/>
            <person name="Barry K."/>
            <person name="Detter J.C."/>
            <person name="Glavina del Rio T."/>
            <person name="Hammon N."/>
            <person name="Israni S."/>
            <person name="Dalin E."/>
            <person name="Tice H."/>
            <person name="Pitluck S."/>
            <person name="Thompson L.S."/>
            <person name="Brettin T."/>
            <person name="Bruce D."/>
            <person name="Han C."/>
            <person name="Tapia R."/>
            <person name="Schmutz J."/>
            <person name="Larimer F."/>
            <person name="Land M."/>
            <person name="Hauser L."/>
            <person name="Kyrpides N."/>
            <person name="Ivanova N."/>
            <person name="Staley J."/>
            <person name="Richardson P."/>
        </authorList>
    </citation>
    <scope>NUCLEOTIDE SEQUENCE [LARGE SCALE GENOMIC DNA]</scope>
    <source>
        <strain evidence="2 3">37</strain>
    </source>
</reference>
<keyword evidence="3" id="KW-1185">Reference proteome</keyword>
<dbReference type="Pfam" id="PF19078">
    <property type="entry name" value="Big_12"/>
    <property type="match status" value="11"/>
</dbReference>
<dbReference type="EMBL" id="CP000510">
    <property type="protein sequence ID" value="ABM04553.1"/>
    <property type="molecule type" value="Genomic_DNA"/>
</dbReference>
<dbReference type="InterPro" id="IPR044048">
    <property type="entry name" value="Big_12"/>
</dbReference>
<dbReference type="RefSeq" id="WP_011771107.1">
    <property type="nucleotide sequence ID" value="NC_008709.1"/>
</dbReference>